<dbReference type="PROSITE" id="PS50097">
    <property type="entry name" value="BTB"/>
    <property type="match status" value="1"/>
</dbReference>
<dbReference type="AlphaFoldDB" id="A0A015IZ29"/>
<organism evidence="4 5">
    <name type="scientific">Rhizophagus irregularis (strain DAOM 197198w)</name>
    <name type="common">Glomus intraradices</name>
    <dbReference type="NCBI Taxonomy" id="1432141"/>
    <lineage>
        <taxon>Eukaryota</taxon>
        <taxon>Fungi</taxon>
        <taxon>Fungi incertae sedis</taxon>
        <taxon>Mucoromycota</taxon>
        <taxon>Glomeromycotina</taxon>
        <taxon>Glomeromycetes</taxon>
        <taxon>Glomerales</taxon>
        <taxon>Glomeraceae</taxon>
        <taxon>Rhizophagus</taxon>
    </lineage>
</organism>
<dbReference type="EMBL" id="JEMT01024693">
    <property type="protein sequence ID" value="EXX62537.1"/>
    <property type="molecule type" value="Genomic_DNA"/>
</dbReference>
<dbReference type="PANTHER" id="PTHR46231:SF1">
    <property type="entry name" value="ANKYRIN REPEAT AND BTB_POZ DOMAIN-CONTAINING PROTEIN 1"/>
    <property type="match status" value="1"/>
</dbReference>
<dbReference type="Pfam" id="PF00651">
    <property type="entry name" value="BTB"/>
    <property type="match status" value="1"/>
</dbReference>
<evidence type="ECO:0000313" key="5">
    <source>
        <dbReference type="Proteomes" id="UP000022910"/>
    </source>
</evidence>
<name>A0A015IZ29_RHIIW</name>
<dbReference type="Gene3D" id="3.30.710.10">
    <property type="entry name" value="Potassium Channel Kv1.1, Chain A"/>
    <property type="match status" value="1"/>
</dbReference>
<feature type="domain" description="BTB" evidence="3">
    <location>
        <begin position="23"/>
        <end position="96"/>
    </location>
</feature>
<dbReference type="STRING" id="1432141.A0A015IZ29"/>
<dbReference type="InterPro" id="IPR044515">
    <property type="entry name" value="ABTB1"/>
</dbReference>
<dbReference type="PANTHER" id="PTHR46231">
    <property type="entry name" value="ANKYRIN REPEAT AND BTB/POZ DOMAIN-CONTAINING PROTEIN 1"/>
    <property type="match status" value="1"/>
</dbReference>
<dbReference type="HOGENOM" id="CLU_021542_4_0_1"/>
<dbReference type="GO" id="GO:0000151">
    <property type="term" value="C:ubiquitin ligase complex"/>
    <property type="evidence" value="ECO:0007669"/>
    <property type="project" value="TreeGrafter"/>
</dbReference>
<proteinExistence type="predicted"/>
<comment type="caution">
    <text evidence="4">The sequence shown here is derived from an EMBL/GenBank/DDBJ whole genome shotgun (WGS) entry which is preliminary data.</text>
</comment>
<keyword evidence="5" id="KW-1185">Reference proteome</keyword>
<reference evidence="4 5" key="1">
    <citation type="submission" date="2014-02" db="EMBL/GenBank/DDBJ databases">
        <title>Single nucleus genome sequencing reveals high similarity among nuclei of an endomycorrhizal fungus.</title>
        <authorList>
            <person name="Lin K."/>
            <person name="Geurts R."/>
            <person name="Zhang Z."/>
            <person name="Limpens E."/>
            <person name="Saunders D.G."/>
            <person name="Mu D."/>
            <person name="Pang E."/>
            <person name="Cao H."/>
            <person name="Cha H."/>
            <person name="Lin T."/>
            <person name="Zhou Q."/>
            <person name="Shang Y."/>
            <person name="Li Y."/>
            <person name="Ivanov S."/>
            <person name="Sharma T."/>
            <person name="Velzen R.V."/>
            <person name="Ruijter N.D."/>
            <person name="Aanen D.K."/>
            <person name="Win J."/>
            <person name="Kamoun S."/>
            <person name="Bisseling T."/>
            <person name="Huang S."/>
        </authorList>
    </citation>
    <scope>NUCLEOTIDE SEQUENCE [LARGE SCALE GENOMIC DNA]</scope>
    <source>
        <strain evidence="5">DAOM197198w</strain>
    </source>
</reference>
<dbReference type="InterPro" id="IPR011333">
    <property type="entry name" value="SKP1/BTB/POZ_sf"/>
</dbReference>
<evidence type="ECO:0000313" key="4">
    <source>
        <dbReference type="EMBL" id="EXX62537.1"/>
    </source>
</evidence>
<evidence type="ECO:0000259" key="3">
    <source>
        <dbReference type="PROSITE" id="PS50097"/>
    </source>
</evidence>
<dbReference type="CDD" id="cd18186">
    <property type="entry name" value="BTB_POZ_ZBTB_KLHL-like"/>
    <property type="match status" value="1"/>
</dbReference>
<keyword evidence="2" id="KW-0040">ANK repeat</keyword>
<dbReference type="SMART" id="SM00225">
    <property type="entry name" value="BTB"/>
    <property type="match status" value="1"/>
</dbReference>
<keyword evidence="1" id="KW-0677">Repeat</keyword>
<evidence type="ECO:0000256" key="1">
    <source>
        <dbReference type="ARBA" id="ARBA00022737"/>
    </source>
</evidence>
<gene>
    <name evidence="4" type="ORF">RirG_160920</name>
</gene>
<dbReference type="SUPFAM" id="SSF54695">
    <property type="entry name" value="POZ domain"/>
    <property type="match status" value="1"/>
</dbReference>
<dbReference type="GO" id="GO:0005737">
    <property type="term" value="C:cytoplasm"/>
    <property type="evidence" value="ECO:0007669"/>
    <property type="project" value="TreeGrafter"/>
</dbReference>
<dbReference type="InterPro" id="IPR000210">
    <property type="entry name" value="BTB/POZ_dom"/>
</dbReference>
<evidence type="ECO:0000256" key="2">
    <source>
        <dbReference type="ARBA" id="ARBA00023043"/>
    </source>
</evidence>
<protein>
    <recommendedName>
        <fullName evidence="3">BTB domain-containing protein</fullName>
    </recommendedName>
</protein>
<accession>A0A015IZ29</accession>
<sequence>MTVQFFSKLSENYIRLLDDDQYYDVTIEVGEDPNVKIFRAHTIILCYRSPYLQRTLASKKASKDNALVHINLPNISPELFQNILKYIYGGILSLNDHETSEILKLILAADELLLQELVDYLQKYLIENKYEWMEQHFELIHRTSF</sequence>
<dbReference type="Proteomes" id="UP000022910">
    <property type="component" value="Unassembled WGS sequence"/>
</dbReference>